<feature type="transmembrane region" description="Helical" evidence="2">
    <location>
        <begin position="65"/>
        <end position="87"/>
    </location>
</feature>
<keyword evidence="2" id="KW-0472">Membrane</keyword>
<accession>A0A6B9VA69</accession>
<organism evidence="3 4">
    <name type="scientific">Arachis hypogaea</name>
    <name type="common">Peanut</name>
    <dbReference type="NCBI Taxonomy" id="3818"/>
    <lineage>
        <taxon>Eukaryota</taxon>
        <taxon>Viridiplantae</taxon>
        <taxon>Streptophyta</taxon>
        <taxon>Embryophyta</taxon>
        <taxon>Tracheophyta</taxon>
        <taxon>Spermatophyta</taxon>
        <taxon>Magnoliopsida</taxon>
        <taxon>eudicotyledons</taxon>
        <taxon>Gunneridae</taxon>
        <taxon>Pentapetalae</taxon>
        <taxon>rosids</taxon>
        <taxon>fabids</taxon>
        <taxon>Fabales</taxon>
        <taxon>Fabaceae</taxon>
        <taxon>Papilionoideae</taxon>
        <taxon>50 kb inversion clade</taxon>
        <taxon>dalbergioids sensu lato</taxon>
        <taxon>Dalbergieae</taxon>
        <taxon>Pterocarpus clade</taxon>
        <taxon>Arachis</taxon>
    </lineage>
</organism>
<dbReference type="EMBL" id="CP031001">
    <property type="protein sequence ID" value="QHN77112.1"/>
    <property type="molecule type" value="Genomic_DNA"/>
</dbReference>
<evidence type="ECO:0000256" key="1">
    <source>
        <dbReference type="SAM" id="MobiDB-lite"/>
    </source>
</evidence>
<evidence type="ECO:0000313" key="4">
    <source>
        <dbReference type="Proteomes" id="UP000464620"/>
    </source>
</evidence>
<gene>
    <name evidence="3" type="ORF">DS421_19g649810</name>
</gene>
<evidence type="ECO:0000256" key="2">
    <source>
        <dbReference type="SAM" id="Phobius"/>
    </source>
</evidence>
<proteinExistence type="predicted"/>
<dbReference type="AlphaFoldDB" id="A0A6B9VA69"/>
<feature type="region of interest" description="Disordered" evidence="1">
    <location>
        <begin position="17"/>
        <end position="63"/>
    </location>
</feature>
<keyword evidence="2" id="KW-0812">Transmembrane</keyword>
<keyword evidence="2" id="KW-1133">Transmembrane helix</keyword>
<dbReference type="Proteomes" id="UP000464620">
    <property type="component" value="Chromosome B09"/>
</dbReference>
<feature type="transmembrane region" description="Helical" evidence="2">
    <location>
        <begin position="107"/>
        <end position="132"/>
    </location>
</feature>
<sequence>MPFQPFHPLKKNVPKLTRRKSKRSTGAYKVASRLARATPPPPPNRCDHYAKHNNQNKNQRRTEDFAPNVIAVLERMLSMLSLMTAAAQRSYMMYLKKLFEQGKFGAFFASIPLPIFAAAHCILFGLVGVTCIKCENPMDKELKIMVNDSSSEVTHRH</sequence>
<name>A0A6B9VA69_ARAHY</name>
<protein>
    <submittedName>
        <fullName evidence="3">Nucleobase-ascorbate transporter</fullName>
    </submittedName>
</protein>
<reference evidence="3 4" key="1">
    <citation type="submission" date="2020-01" db="EMBL/GenBank/DDBJ databases">
        <title>Genome sequence of Arachis hypogaea, cultivar Shitouqi.</title>
        <authorList>
            <person name="Zhuang W."/>
            <person name="Chen H."/>
            <person name="Varshney R."/>
            <person name="Wang D."/>
            <person name="Ming R."/>
        </authorList>
    </citation>
    <scope>NUCLEOTIDE SEQUENCE [LARGE SCALE GENOMIC DNA]</scope>
    <source>
        <tissue evidence="3">Young leaf</tissue>
    </source>
</reference>
<evidence type="ECO:0000313" key="3">
    <source>
        <dbReference type="EMBL" id="QHN77112.1"/>
    </source>
</evidence>